<dbReference type="Proteomes" id="UP000250235">
    <property type="component" value="Unassembled WGS sequence"/>
</dbReference>
<evidence type="ECO:0000313" key="2">
    <source>
        <dbReference type="EMBL" id="KZV27969.1"/>
    </source>
</evidence>
<dbReference type="AlphaFoldDB" id="A0A2Z7B0Y7"/>
<gene>
    <name evidence="2" type="ORF">F511_06444</name>
</gene>
<name>A0A2Z7B0Y7_9LAMI</name>
<sequence>MTKLNHKGGHGALLQQALRGPHRQSEYTHRQDLHHLNLVSLEAQRALSTDLVQPNQPKPVQLDRTNSPKINLDQNTHISSRNHDQPLVFDFVLPAPATNAGALLAGPPPGPYGSNETKLGSNRWLTREKWSLQVDSPAIQHRRNHLLVFAFGLPYPATNAGVLPTGPPPGRGGSNGTNHGPNHALTREN</sequence>
<dbReference type="EMBL" id="KV010211">
    <property type="protein sequence ID" value="KZV27969.1"/>
    <property type="molecule type" value="Genomic_DNA"/>
</dbReference>
<protein>
    <submittedName>
        <fullName evidence="2">Calcineurin B-like protein 4</fullName>
    </submittedName>
</protein>
<feature type="region of interest" description="Disordered" evidence="1">
    <location>
        <begin position="162"/>
        <end position="189"/>
    </location>
</feature>
<evidence type="ECO:0000313" key="3">
    <source>
        <dbReference type="Proteomes" id="UP000250235"/>
    </source>
</evidence>
<reference evidence="2 3" key="1">
    <citation type="journal article" date="2015" name="Proc. Natl. Acad. Sci. U.S.A.">
        <title>The resurrection genome of Boea hygrometrica: A blueprint for survival of dehydration.</title>
        <authorList>
            <person name="Xiao L."/>
            <person name="Yang G."/>
            <person name="Zhang L."/>
            <person name="Yang X."/>
            <person name="Zhao S."/>
            <person name="Ji Z."/>
            <person name="Zhou Q."/>
            <person name="Hu M."/>
            <person name="Wang Y."/>
            <person name="Chen M."/>
            <person name="Xu Y."/>
            <person name="Jin H."/>
            <person name="Xiao X."/>
            <person name="Hu G."/>
            <person name="Bao F."/>
            <person name="Hu Y."/>
            <person name="Wan P."/>
            <person name="Li L."/>
            <person name="Deng X."/>
            <person name="Kuang T."/>
            <person name="Xiang C."/>
            <person name="Zhu J.K."/>
            <person name="Oliver M.J."/>
            <person name="He Y."/>
        </authorList>
    </citation>
    <scope>NUCLEOTIDE SEQUENCE [LARGE SCALE GENOMIC DNA]</scope>
    <source>
        <strain evidence="3">cv. XS01</strain>
    </source>
</reference>
<proteinExistence type="predicted"/>
<keyword evidence="3" id="KW-1185">Reference proteome</keyword>
<evidence type="ECO:0000256" key="1">
    <source>
        <dbReference type="SAM" id="MobiDB-lite"/>
    </source>
</evidence>
<organism evidence="2 3">
    <name type="scientific">Dorcoceras hygrometricum</name>
    <dbReference type="NCBI Taxonomy" id="472368"/>
    <lineage>
        <taxon>Eukaryota</taxon>
        <taxon>Viridiplantae</taxon>
        <taxon>Streptophyta</taxon>
        <taxon>Embryophyta</taxon>
        <taxon>Tracheophyta</taxon>
        <taxon>Spermatophyta</taxon>
        <taxon>Magnoliopsida</taxon>
        <taxon>eudicotyledons</taxon>
        <taxon>Gunneridae</taxon>
        <taxon>Pentapetalae</taxon>
        <taxon>asterids</taxon>
        <taxon>lamiids</taxon>
        <taxon>Lamiales</taxon>
        <taxon>Gesneriaceae</taxon>
        <taxon>Didymocarpoideae</taxon>
        <taxon>Trichosporeae</taxon>
        <taxon>Loxocarpinae</taxon>
        <taxon>Dorcoceras</taxon>
    </lineage>
</organism>
<accession>A0A2Z7B0Y7</accession>